<evidence type="ECO:0000313" key="3">
    <source>
        <dbReference type="Proteomes" id="UP000276309"/>
    </source>
</evidence>
<accession>A0A3G2L5R7</accession>
<dbReference type="InterPro" id="IPR036420">
    <property type="entry name" value="BRCT_dom_sf"/>
</dbReference>
<dbReference type="KEGG" id="emar:D1013_09540"/>
<reference evidence="2 3" key="1">
    <citation type="submission" date="2018-08" db="EMBL/GenBank/DDBJ databases">
        <title>The reduced genetic potential of extracellular carbohydrate catabolism in Euzebyella marina RN62, a Flavobacteriia bacterium isolated from the hadal water.</title>
        <authorList>
            <person name="Xue C."/>
        </authorList>
    </citation>
    <scope>NUCLEOTIDE SEQUENCE [LARGE SCALE GENOMIC DNA]</scope>
    <source>
        <strain evidence="2 3">RN62</strain>
    </source>
</reference>
<dbReference type="EMBL" id="CP032050">
    <property type="protein sequence ID" value="AYN67590.1"/>
    <property type="molecule type" value="Genomic_DNA"/>
</dbReference>
<dbReference type="Proteomes" id="UP000276309">
    <property type="component" value="Chromosome"/>
</dbReference>
<feature type="domain" description="BRCT" evidence="1">
    <location>
        <begin position="1"/>
        <end position="73"/>
    </location>
</feature>
<dbReference type="SUPFAM" id="SSF52113">
    <property type="entry name" value="BRCT domain"/>
    <property type="match status" value="1"/>
</dbReference>
<evidence type="ECO:0000259" key="1">
    <source>
        <dbReference type="PROSITE" id="PS50172"/>
    </source>
</evidence>
<name>A0A3G2L5R7_9FLAO</name>
<keyword evidence="3" id="KW-1185">Reference proteome</keyword>
<organism evidence="2 3">
    <name type="scientific">Euzebyella marina</name>
    <dbReference type="NCBI Taxonomy" id="1761453"/>
    <lineage>
        <taxon>Bacteria</taxon>
        <taxon>Pseudomonadati</taxon>
        <taxon>Bacteroidota</taxon>
        <taxon>Flavobacteriia</taxon>
        <taxon>Flavobacteriales</taxon>
        <taxon>Flavobacteriaceae</taxon>
        <taxon>Euzebyella</taxon>
    </lineage>
</organism>
<dbReference type="InterPro" id="IPR001357">
    <property type="entry name" value="BRCT_dom"/>
</dbReference>
<protein>
    <recommendedName>
        <fullName evidence="1">BRCT domain-containing protein</fullName>
    </recommendedName>
</protein>
<dbReference type="PROSITE" id="PS50172">
    <property type="entry name" value="BRCT"/>
    <property type="match status" value="1"/>
</dbReference>
<sequence length="73" mass="8379">MVTGTFTGYHHYTELAKVLAERGAEIQDHVRADTDLIVVGFFPDKEELKMASQYDNLVVEQDILFQPLKSDYM</sequence>
<proteinExistence type="predicted"/>
<dbReference type="RefSeq" id="WP_121848606.1">
    <property type="nucleotide sequence ID" value="NZ_CP032050.1"/>
</dbReference>
<dbReference type="Gene3D" id="3.40.50.10190">
    <property type="entry name" value="BRCT domain"/>
    <property type="match status" value="1"/>
</dbReference>
<gene>
    <name evidence="2" type="ORF">D1013_09540</name>
</gene>
<dbReference type="AlphaFoldDB" id="A0A3G2L5R7"/>
<evidence type="ECO:0000313" key="2">
    <source>
        <dbReference type="EMBL" id="AYN67590.1"/>
    </source>
</evidence>